<sequence length="172" mass="19389">MTHSDFRNQGTRLAYWFTVLGYPSYMSNNDIVTITPNVLPSLDTVTQQVSNNGAGAIVTFSGCTRDTFQGKRVLRLEYEAYEPMAIKVLKELIAEARSKWDLTHVAIYHRTGVVPVSQVSVIIAVSSAHRAEAFRASEYLIDTLKERCPIWKKEVYEDGSVWKGQCCNHNQA</sequence>
<keyword evidence="2" id="KW-0808">Transferase</keyword>
<evidence type="ECO:0000256" key="2">
    <source>
        <dbReference type="ARBA" id="ARBA00022679"/>
    </source>
</evidence>
<dbReference type="PANTHER" id="PTHR23404">
    <property type="entry name" value="MOLYBDOPTERIN SYNTHASE RELATED"/>
    <property type="match status" value="1"/>
</dbReference>
<dbReference type="OrthoDB" id="5531344at2759"/>
<dbReference type="InterPro" id="IPR003448">
    <property type="entry name" value="Mopterin_biosynth_MoaE"/>
</dbReference>
<dbReference type="Pfam" id="PF02391">
    <property type="entry name" value="MoaE"/>
    <property type="match status" value="1"/>
</dbReference>
<protein>
    <recommendedName>
        <fullName evidence="5">Molybdopterin synthase catalytic subunit</fullName>
    </recommendedName>
</protein>
<dbReference type="GO" id="GO:0006777">
    <property type="term" value="P:Mo-molybdopterin cofactor biosynthetic process"/>
    <property type="evidence" value="ECO:0007669"/>
    <property type="project" value="UniProtKB-KW"/>
</dbReference>
<dbReference type="EMBL" id="LK023313">
    <property type="protein sequence ID" value="CDS02970.1"/>
    <property type="molecule type" value="Genomic_DNA"/>
</dbReference>
<evidence type="ECO:0008006" key="5">
    <source>
        <dbReference type="Google" id="ProtNLM"/>
    </source>
</evidence>
<dbReference type="SUPFAM" id="SSF54690">
    <property type="entry name" value="Molybdopterin synthase subunit MoaE"/>
    <property type="match status" value="1"/>
</dbReference>
<evidence type="ECO:0000256" key="1">
    <source>
        <dbReference type="ARBA" id="ARBA00022490"/>
    </source>
</evidence>
<name>A0A077W838_9FUNG</name>
<reference evidence="4" key="1">
    <citation type="journal article" date="2014" name="Genome Announc.">
        <title>De novo whole-genome sequence and genome annotation of Lichtheimia ramosa.</title>
        <authorList>
            <person name="Linde J."/>
            <person name="Schwartze V."/>
            <person name="Binder U."/>
            <person name="Lass-Florl C."/>
            <person name="Voigt K."/>
            <person name="Horn F."/>
        </authorList>
    </citation>
    <scope>NUCLEOTIDE SEQUENCE</scope>
    <source>
        <strain evidence="4">JMRC FSU:6197</strain>
    </source>
</reference>
<organism evidence="4">
    <name type="scientific">Lichtheimia ramosa</name>
    <dbReference type="NCBI Taxonomy" id="688394"/>
    <lineage>
        <taxon>Eukaryota</taxon>
        <taxon>Fungi</taxon>
        <taxon>Fungi incertae sedis</taxon>
        <taxon>Mucoromycota</taxon>
        <taxon>Mucoromycotina</taxon>
        <taxon>Mucoromycetes</taxon>
        <taxon>Mucorales</taxon>
        <taxon>Lichtheimiaceae</taxon>
        <taxon>Lichtheimia</taxon>
    </lineage>
</organism>
<dbReference type="AlphaFoldDB" id="A0A077W838"/>
<gene>
    <name evidence="4" type="ORF">LRAMOSA00372</name>
</gene>
<proteinExistence type="predicted"/>
<keyword evidence="3" id="KW-0501">Molybdenum cofactor biosynthesis</keyword>
<evidence type="ECO:0000313" key="4">
    <source>
        <dbReference type="EMBL" id="CDS02970.1"/>
    </source>
</evidence>
<accession>A0A077W838</accession>
<dbReference type="CDD" id="cd00756">
    <property type="entry name" value="MoaE"/>
    <property type="match status" value="1"/>
</dbReference>
<dbReference type="InterPro" id="IPR036563">
    <property type="entry name" value="MoaE_sf"/>
</dbReference>
<dbReference type="Gene3D" id="3.90.1170.40">
    <property type="entry name" value="Molybdopterin biosynthesis MoaE subunit"/>
    <property type="match status" value="1"/>
</dbReference>
<evidence type="ECO:0000256" key="3">
    <source>
        <dbReference type="ARBA" id="ARBA00023150"/>
    </source>
</evidence>
<dbReference type="GO" id="GO:0016740">
    <property type="term" value="F:transferase activity"/>
    <property type="evidence" value="ECO:0007669"/>
    <property type="project" value="UniProtKB-KW"/>
</dbReference>
<keyword evidence="1" id="KW-0963">Cytoplasm</keyword>
<dbReference type="FunFam" id="3.90.1170.40:FF:000002">
    <property type="entry name" value="Molybdopterin synthase catalytic subunit"/>
    <property type="match status" value="1"/>
</dbReference>